<name>A0ABN6SXU3_9MOLU</name>
<dbReference type="EMBL" id="AP026933">
    <property type="protein sequence ID" value="BDT03945.1"/>
    <property type="molecule type" value="Genomic_DNA"/>
</dbReference>
<evidence type="ECO:0000313" key="3">
    <source>
        <dbReference type="Proteomes" id="UP001163387"/>
    </source>
</evidence>
<feature type="domain" description="YlxR" evidence="1">
    <location>
        <begin position="15"/>
        <end position="88"/>
    </location>
</feature>
<reference evidence="2 3" key="1">
    <citation type="journal article" date="2022" name="Front. Microbiol.">
        <title>Male-killing mechanisms vary between Spiroplasma species.</title>
        <authorList>
            <person name="Arai H."/>
            <person name="Inoue M."/>
            <person name="Kageyama D."/>
        </authorList>
    </citation>
    <scope>NUCLEOTIDE SEQUENCE [LARGE SCALE GENOMIC DNA]</scope>
    <source>
        <strain evidence="3">sHm</strain>
    </source>
</reference>
<keyword evidence="3" id="KW-1185">Reference proteome</keyword>
<dbReference type="RefSeq" id="WP_338977889.1">
    <property type="nucleotide sequence ID" value="NZ_AP026933.1"/>
</dbReference>
<dbReference type="NCBIfam" id="NF047356">
    <property type="entry name" value="RNA_bind_RnpM"/>
    <property type="match status" value="1"/>
</dbReference>
<dbReference type="PANTHER" id="PTHR34215:SF1">
    <property type="entry name" value="YLXR DOMAIN-CONTAINING PROTEIN"/>
    <property type="match status" value="1"/>
</dbReference>
<evidence type="ECO:0000259" key="1">
    <source>
        <dbReference type="Pfam" id="PF04296"/>
    </source>
</evidence>
<dbReference type="CDD" id="cd00279">
    <property type="entry name" value="YlxR"/>
    <property type="match status" value="1"/>
</dbReference>
<dbReference type="InterPro" id="IPR035931">
    <property type="entry name" value="YlxR-like_sf"/>
</dbReference>
<dbReference type="InterPro" id="IPR007393">
    <property type="entry name" value="YlxR_dom"/>
</dbReference>
<dbReference type="Pfam" id="PF04296">
    <property type="entry name" value="YlxR"/>
    <property type="match status" value="1"/>
</dbReference>
<dbReference type="Proteomes" id="UP001163387">
    <property type="component" value="Chromosome"/>
</dbReference>
<gene>
    <name evidence="2" type="ORF">SHM_15910</name>
</gene>
<proteinExistence type="predicted"/>
<dbReference type="InterPro" id="IPR037465">
    <property type="entry name" value="YlxR"/>
</dbReference>
<evidence type="ECO:0000313" key="2">
    <source>
        <dbReference type="EMBL" id="BDT03945.1"/>
    </source>
</evidence>
<accession>A0ABN6SXU3</accession>
<organism evidence="2 3">
    <name type="scientific">Spiroplasma ixodetis</name>
    <dbReference type="NCBI Taxonomy" id="2141"/>
    <lineage>
        <taxon>Bacteria</taxon>
        <taxon>Bacillati</taxon>
        <taxon>Mycoplasmatota</taxon>
        <taxon>Mollicutes</taxon>
        <taxon>Entomoplasmatales</taxon>
        <taxon>Spiroplasmataceae</taxon>
        <taxon>Spiroplasma</taxon>
    </lineage>
</organism>
<dbReference type="Gene3D" id="3.30.1230.10">
    <property type="entry name" value="YlxR-like"/>
    <property type="match status" value="1"/>
</dbReference>
<dbReference type="SUPFAM" id="SSF64376">
    <property type="entry name" value="YlxR-like"/>
    <property type="match status" value="1"/>
</dbReference>
<sequence>MNKIPLIQRKKIPMRKCIVTNTILPKRELIRIVINKEGQLFIDKTGKQNGRGAYIQPKLELIPLLIKKQALERALKTKIPNEFYEQLINEIKKNWD</sequence>
<dbReference type="PANTHER" id="PTHR34215">
    <property type="entry name" value="BLL0784 PROTEIN"/>
    <property type="match status" value="1"/>
</dbReference>
<protein>
    <recommendedName>
        <fullName evidence="1">YlxR domain-containing protein</fullName>
    </recommendedName>
</protein>